<gene>
    <name evidence="2" type="ORF">MICAK_2250003</name>
</gene>
<dbReference type="EMBL" id="CAIQ01000141">
    <property type="protein sequence ID" value="CCI36173.1"/>
    <property type="molecule type" value="Genomic_DNA"/>
</dbReference>
<sequence>MIEAALILWDIALPKLDGLTGQGGLLARVKAKMGSLILCVISLTYIGAINLCVLCVFVVRSTRYSLGASHFCKSTNWDFYGETLG</sequence>
<comment type="caution">
    <text evidence="2">The sequence shown here is derived from an EMBL/GenBank/DDBJ whole genome shotgun (WGS) entry which is preliminary data.</text>
</comment>
<feature type="transmembrane region" description="Helical" evidence="1">
    <location>
        <begin position="35"/>
        <end position="59"/>
    </location>
</feature>
<organism evidence="2 3">
    <name type="scientific">Microcystis aeruginosa PCC 9701</name>
    <dbReference type="NCBI Taxonomy" id="721123"/>
    <lineage>
        <taxon>Bacteria</taxon>
        <taxon>Bacillati</taxon>
        <taxon>Cyanobacteriota</taxon>
        <taxon>Cyanophyceae</taxon>
        <taxon>Oscillatoriophycideae</taxon>
        <taxon>Chroococcales</taxon>
        <taxon>Microcystaceae</taxon>
        <taxon>Microcystis</taxon>
    </lineage>
</organism>
<dbReference type="Proteomes" id="UP000004047">
    <property type="component" value="Unassembled WGS sequence"/>
</dbReference>
<evidence type="ECO:0000313" key="3">
    <source>
        <dbReference type="Proteomes" id="UP000004047"/>
    </source>
</evidence>
<evidence type="ECO:0000256" key="1">
    <source>
        <dbReference type="SAM" id="Phobius"/>
    </source>
</evidence>
<reference evidence="2 3" key="1">
    <citation type="submission" date="2012-04" db="EMBL/GenBank/DDBJ databases">
        <authorList>
            <person name="Genoscope - CEA"/>
        </authorList>
    </citation>
    <scope>NUCLEOTIDE SEQUENCE [LARGE SCALE GENOMIC DNA]</scope>
    <source>
        <strain evidence="2 3">9701</strain>
    </source>
</reference>
<dbReference type="HOGENOM" id="CLU_2508977_0_0_3"/>
<protein>
    <submittedName>
        <fullName evidence="2">Uncharacterized protein</fullName>
    </submittedName>
</protein>
<evidence type="ECO:0000313" key="2">
    <source>
        <dbReference type="EMBL" id="CCI36173.1"/>
    </source>
</evidence>
<proteinExistence type="predicted"/>
<accession>I4IPE9</accession>
<name>I4IPE9_MICAE</name>
<keyword evidence="1" id="KW-0472">Membrane</keyword>
<keyword evidence="1" id="KW-0812">Transmembrane</keyword>
<keyword evidence="1" id="KW-1133">Transmembrane helix</keyword>
<dbReference type="AlphaFoldDB" id="I4IPE9"/>
<dbReference type="RefSeq" id="WP_004267923.1">
    <property type="nucleotide sequence ID" value="NZ_HE974183.1"/>
</dbReference>